<sequence length="180" mass="19573">MISQTIHHPNSVYICLYALHIARELNFCIISVYGPGDHCTSPQPHHLVASSRPDAEVSRPRLLAASRLFFSTVCLSVLSIAGVVLSRRRSNRESTKTGISIYPPVYTACPKAFDIVWISHLLVVVVFALGMLPSLFNSIEVFRGPTGFVFGRNHGCGRCGCTLPQPSSSSRASLGPSFSL</sequence>
<reference evidence="2" key="1">
    <citation type="journal article" date="2023" name="Mol. Phylogenet. Evol.">
        <title>Genome-scale phylogeny and comparative genomics of the fungal order Sordariales.</title>
        <authorList>
            <person name="Hensen N."/>
            <person name="Bonometti L."/>
            <person name="Westerberg I."/>
            <person name="Brannstrom I.O."/>
            <person name="Guillou S."/>
            <person name="Cros-Aarteil S."/>
            <person name="Calhoun S."/>
            <person name="Haridas S."/>
            <person name="Kuo A."/>
            <person name="Mondo S."/>
            <person name="Pangilinan J."/>
            <person name="Riley R."/>
            <person name="LaButti K."/>
            <person name="Andreopoulos B."/>
            <person name="Lipzen A."/>
            <person name="Chen C."/>
            <person name="Yan M."/>
            <person name="Daum C."/>
            <person name="Ng V."/>
            <person name="Clum A."/>
            <person name="Steindorff A."/>
            <person name="Ohm R.A."/>
            <person name="Martin F."/>
            <person name="Silar P."/>
            <person name="Natvig D.O."/>
            <person name="Lalanne C."/>
            <person name="Gautier V."/>
            <person name="Ament-Velasquez S.L."/>
            <person name="Kruys A."/>
            <person name="Hutchinson M.I."/>
            <person name="Powell A.J."/>
            <person name="Barry K."/>
            <person name="Miller A.N."/>
            <person name="Grigoriev I.V."/>
            <person name="Debuchy R."/>
            <person name="Gladieux P."/>
            <person name="Hiltunen Thoren M."/>
            <person name="Johannesson H."/>
        </authorList>
    </citation>
    <scope>NUCLEOTIDE SEQUENCE</scope>
    <source>
        <strain evidence="2">CBS 731.68</strain>
    </source>
</reference>
<evidence type="ECO:0000313" key="2">
    <source>
        <dbReference type="EMBL" id="KAK4119924.1"/>
    </source>
</evidence>
<reference evidence="2" key="2">
    <citation type="submission" date="2023-05" db="EMBL/GenBank/DDBJ databases">
        <authorList>
            <consortium name="Lawrence Berkeley National Laboratory"/>
            <person name="Steindorff A."/>
            <person name="Hensen N."/>
            <person name="Bonometti L."/>
            <person name="Westerberg I."/>
            <person name="Brannstrom I.O."/>
            <person name="Guillou S."/>
            <person name="Cros-Aarteil S."/>
            <person name="Calhoun S."/>
            <person name="Haridas S."/>
            <person name="Kuo A."/>
            <person name="Mondo S."/>
            <person name="Pangilinan J."/>
            <person name="Riley R."/>
            <person name="Labutti K."/>
            <person name="Andreopoulos B."/>
            <person name="Lipzen A."/>
            <person name="Chen C."/>
            <person name="Yanf M."/>
            <person name="Daum C."/>
            <person name="Ng V."/>
            <person name="Clum A."/>
            <person name="Ohm R."/>
            <person name="Martin F."/>
            <person name="Silar P."/>
            <person name="Natvig D."/>
            <person name="Lalanne C."/>
            <person name="Gautier V."/>
            <person name="Ament-Velasquez S.L."/>
            <person name="Kruys A."/>
            <person name="Hutchinson M.I."/>
            <person name="Powell A.J."/>
            <person name="Barry K."/>
            <person name="Miller A.N."/>
            <person name="Grigoriev I.V."/>
            <person name="Debuchy R."/>
            <person name="Gladieux P."/>
            <person name="Thoren M.H."/>
            <person name="Johannesson H."/>
        </authorList>
    </citation>
    <scope>NUCLEOTIDE SEQUENCE</scope>
    <source>
        <strain evidence="2">CBS 731.68</strain>
    </source>
</reference>
<evidence type="ECO:0000313" key="3">
    <source>
        <dbReference type="Proteomes" id="UP001302602"/>
    </source>
</evidence>
<organism evidence="2 3">
    <name type="scientific">Parathielavia appendiculata</name>
    <dbReference type="NCBI Taxonomy" id="2587402"/>
    <lineage>
        <taxon>Eukaryota</taxon>
        <taxon>Fungi</taxon>
        <taxon>Dikarya</taxon>
        <taxon>Ascomycota</taxon>
        <taxon>Pezizomycotina</taxon>
        <taxon>Sordariomycetes</taxon>
        <taxon>Sordariomycetidae</taxon>
        <taxon>Sordariales</taxon>
        <taxon>Chaetomiaceae</taxon>
        <taxon>Parathielavia</taxon>
    </lineage>
</organism>
<dbReference type="Proteomes" id="UP001302602">
    <property type="component" value="Unassembled WGS sequence"/>
</dbReference>
<comment type="caution">
    <text evidence="2">The sequence shown here is derived from an EMBL/GenBank/DDBJ whole genome shotgun (WGS) entry which is preliminary data.</text>
</comment>
<protein>
    <submittedName>
        <fullName evidence="2">Uncharacterized protein</fullName>
    </submittedName>
</protein>
<dbReference type="RefSeq" id="XP_062643697.1">
    <property type="nucleotide sequence ID" value="XM_062786391.1"/>
</dbReference>
<feature type="transmembrane region" description="Helical" evidence="1">
    <location>
        <begin position="68"/>
        <end position="86"/>
    </location>
</feature>
<keyword evidence="1" id="KW-1133">Transmembrane helix</keyword>
<proteinExistence type="predicted"/>
<feature type="transmembrane region" description="Helical" evidence="1">
    <location>
        <begin position="115"/>
        <end position="136"/>
    </location>
</feature>
<keyword evidence="1" id="KW-0812">Transmembrane</keyword>
<gene>
    <name evidence="2" type="ORF">N657DRAFT_244164</name>
</gene>
<keyword evidence="3" id="KW-1185">Reference proteome</keyword>
<evidence type="ECO:0000256" key="1">
    <source>
        <dbReference type="SAM" id="Phobius"/>
    </source>
</evidence>
<name>A0AAN6TT10_9PEZI</name>
<dbReference type="AlphaFoldDB" id="A0AAN6TT10"/>
<accession>A0AAN6TT10</accession>
<dbReference type="GeneID" id="87823157"/>
<dbReference type="EMBL" id="MU853243">
    <property type="protein sequence ID" value="KAK4119924.1"/>
    <property type="molecule type" value="Genomic_DNA"/>
</dbReference>
<keyword evidence="1" id="KW-0472">Membrane</keyword>